<evidence type="ECO:0000256" key="1">
    <source>
        <dbReference type="ARBA" id="ARBA00022729"/>
    </source>
</evidence>
<dbReference type="Proteomes" id="UP001141806">
    <property type="component" value="Unassembled WGS sequence"/>
</dbReference>
<evidence type="ECO:0000313" key="4">
    <source>
        <dbReference type="Proteomes" id="UP001141806"/>
    </source>
</evidence>
<dbReference type="PANTHER" id="PTHR33470">
    <property type="entry name" value="OS01G0164075 PROTEIN"/>
    <property type="match status" value="1"/>
</dbReference>
<accession>A0A9Q0QT12</accession>
<dbReference type="AlphaFoldDB" id="A0A9Q0QT12"/>
<dbReference type="OrthoDB" id="1936190at2759"/>
<gene>
    <name evidence="3" type="ORF">NE237_003884</name>
</gene>
<evidence type="ECO:0000256" key="2">
    <source>
        <dbReference type="SAM" id="SignalP"/>
    </source>
</evidence>
<reference evidence="3" key="1">
    <citation type="journal article" date="2023" name="Plant J.">
        <title>The genome of the king protea, Protea cynaroides.</title>
        <authorList>
            <person name="Chang J."/>
            <person name="Duong T.A."/>
            <person name="Schoeman C."/>
            <person name="Ma X."/>
            <person name="Roodt D."/>
            <person name="Barker N."/>
            <person name="Li Z."/>
            <person name="Van de Peer Y."/>
            <person name="Mizrachi E."/>
        </authorList>
    </citation>
    <scope>NUCLEOTIDE SEQUENCE</scope>
    <source>
        <tissue evidence="3">Young leaves</tissue>
    </source>
</reference>
<dbReference type="EMBL" id="JAMYWD010000005">
    <property type="protein sequence ID" value="KAJ4970785.1"/>
    <property type="molecule type" value="Genomic_DNA"/>
</dbReference>
<keyword evidence="1 2" id="KW-0732">Signal</keyword>
<organism evidence="3 4">
    <name type="scientific">Protea cynaroides</name>
    <dbReference type="NCBI Taxonomy" id="273540"/>
    <lineage>
        <taxon>Eukaryota</taxon>
        <taxon>Viridiplantae</taxon>
        <taxon>Streptophyta</taxon>
        <taxon>Embryophyta</taxon>
        <taxon>Tracheophyta</taxon>
        <taxon>Spermatophyta</taxon>
        <taxon>Magnoliopsida</taxon>
        <taxon>Proteales</taxon>
        <taxon>Proteaceae</taxon>
        <taxon>Protea</taxon>
    </lineage>
</organism>
<sequence length="171" mass="19081">MANQHLMAVFSLLLILSLAFTSEAVNEDLSYEEQTKIDVAVEGMVYCQSCKLKGTWSLVDAKPISSAKVSIICKDQKDRVSFYQVAETDETGYFYQILEGFTMKHYILDHPLHGCTVHLVSSPLPSCKLVTNINYGLDGAALHYNNKRLFGTKYEAVVYTAGPLVFRPAQC</sequence>
<proteinExistence type="predicted"/>
<protein>
    <submittedName>
        <fullName evidence="3">Uncharacterized protein</fullName>
    </submittedName>
</protein>
<dbReference type="GO" id="GO:0071944">
    <property type="term" value="C:cell periphery"/>
    <property type="evidence" value="ECO:0007669"/>
    <property type="project" value="TreeGrafter"/>
</dbReference>
<dbReference type="Pfam" id="PF01190">
    <property type="entry name" value="Pollen_Ole_e_1"/>
    <property type="match status" value="1"/>
</dbReference>
<keyword evidence="4" id="KW-1185">Reference proteome</keyword>
<feature type="signal peptide" evidence="2">
    <location>
        <begin position="1"/>
        <end position="24"/>
    </location>
</feature>
<name>A0A9Q0QT12_9MAGN</name>
<comment type="caution">
    <text evidence="3">The sequence shown here is derived from an EMBL/GenBank/DDBJ whole genome shotgun (WGS) entry which is preliminary data.</text>
</comment>
<dbReference type="PANTHER" id="PTHR33470:SF4">
    <property type="entry name" value="OS01G0164025 PROTEIN"/>
    <property type="match status" value="1"/>
</dbReference>
<evidence type="ECO:0000313" key="3">
    <source>
        <dbReference type="EMBL" id="KAJ4970785.1"/>
    </source>
</evidence>
<feature type="chain" id="PRO_5040269700" evidence="2">
    <location>
        <begin position="25"/>
        <end position="171"/>
    </location>
</feature>